<feature type="non-terminal residue" evidence="4">
    <location>
        <position position="1"/>
    </location>
</feature>
<dbReference type="PANTHER" id="PTHR46193:SF21">
    <property type="entry name" value="SLL1138 PROTEIN"/>
    <property type="match status" value="1"/>
</dbReference>
<protein>
    <recommendedName>
        <fullName evidence="5">HAD family phosphatase</fullName>
    </recommendedName>
</protein>
<comment type="cofactor">
    <cofactor evidence="1">
        <name>Mg(2+)</name>
        <dbReference type="ChEBI" id="CHEBI:18420"/>
    </cofactor>
</comment>
<dbReference type="GO" id="GO:0046872">
    <property type="term" value="F:metal ion binding"/>
    <property type="evidence" value="ECO:0007669"/>
    <property type="project" value="UniProtKB-KW"/>
</dbReference>
<organism evidence="4">
    <name type="scientific">marine metagenome</name>
    <dbReference type="NCBI Taxonomy" id="408172"/>
    <lineage>
        <taxon>unclassified sequences</taxon>
        <taxon>metagenomes</taxon>
        <taxon>ecological metagenomes</taxon>
    </lineage>
</organism>
<dbReference type="AlphaFoldDB" id="A0A382UHS2"/>
<evidence type="ECO:0000313" key="4">
    <source>
        <dbReference type="EMBL" id="SVD33760.1"/>
    </source>
</evidence>
<dbReference type="Gene3D" id="3.40.50.1000">
    <property type="entry name" value="HAD superfamily/HAD-like"/>
    <property type="match status" value="1"/>
</dbReference>
<proteinExistence type="predicted"/>
<reference evidence="4" key="1">
    <citation type="submission" date="2018-05" db="EMBL/GenBank/DDBJ databases">
        <authorList>
            <person name="Lanie J.A."/>
            <person name="Ng W.-L."/>
            <person name="Kazmierczak K.M."/>
            <person name="Andrzejewski T.M."/>
            <person name="Davidsen T.M."/>
            <person name="Wayne K.J."/>
            <person name="Tettelin H."/>
            <person name="Glass J.I."/>
            <person name="Rusch D."/>
            <person name="Podicherti R."/>
            <person name="Tsui H.-C.T."/>
            <person name="Winkler M.E."/>
        </authorList>
    </citation>
    <scope>NUCLEOTIDE SEQUENCE</scope>
</reference>
<evidence type="ECO:0008006" key="5">
    <source>
        <dbReference type="Google" id="ProtNLM"/>
    </source>
</evidence>
<dbReference type="InterPro" id="IPR036412">
    <property type="entry name" value="HAD-like_sf"/>
</dbReference>
<evidence type="ECO:0000256" key="1">
    <source>
        <dbReference type="ARBA" id="ARBA00001946"/>
    </source>
</evidence>
<dbReference type="GO" id="GO:0003824">
    <property type="term" value="F:catalytic activity"/>
    <property type="evidence" value="ECO:0007669"/>
    <property type="project" value="UniProtKB-ARBA"/>
</dbReference>
<keyword evidence="2" id="KW-0479">Metal-binding</keyword>
<dbReference type="SUPFAM" id="SSF56784">
    <property type="entry name" value="HAD-like"/>
    <property type="match status" value="1"/>
</dbReference>
<dbReference type="EMBL" id="UINC01144324">
    <property type="protein sequence ID" value="SVD33760.1"/>
    <property type="molecule type" value="Genomic_DNA"/>
</dbReference>
<keyword evidence="3" id="KW-0460">Magnesium</keyword>
<accession>A0A382UHS2</accession>
<feature type="non-terminal residue" evidence="4">
    <location>
        <position position="128"/>
    </location>
</feature>
<dbReference type="InterPro" id="IPR023214">
    <property type="entry name" value="HAD_sf"/>
</dbReference>
<dbReference type="InterPro" id="IPR023198">
    <property type="entry name" value="PGP-like_dom2"/>
</dbReference>
<evidence type="ECO:0000256" key="2">
    <source>
        <dbReference type="ARBA" id="ARBA00022723"/>
    </source>
</evidence>
<sequence length="128" mass="14015">VSTELQAVIFDMDGVIIESEYTHYSSICEAMGEEMKVSYEHFLEKCTGGDERFAMGRMAKLSGISFDEGLFQEWSRRKATAYARLVAQKARAMPGAIELIESVAEVLPIGLATGSRRSDVDAALSVLA</sequence>
<dbReference type="Pfam" id="PF00702">
    <property type="entry name" value="Hydrolase"/>
    <property type="match status" value="1"/>
</dbReference>
<name>A0A382UHS2_9ZZZZ</name>
<gene>
    <name evidence="4" type="ORF">METZ01_LOCUS386614</name>
</gene>
<dbReference type="PANTHER" id="PTHR46193">
    <property type="entry name" value="6-PHOSPHOGLUCONATE PHOSPHATASE"/>
    <property type="match status" value="1"/>
</dbReference>
<evidence type="ECO:0000256" key="3">
    <source>
        <dbReference type="ARBA" id="ARBA00022842"/>
    </source>
</evidence>
<dbReference type="Gene3D" id="1.10.150.240">
    <property type="entry name" value="Putative phosphatase, domain 2"/>
    <property type="match status" value="1"/>
</dbReference>
<dbReference type="InterPro" id="IPR051600">
    <property type="entry name" value="Beta-PGM-like"/>
</dbReference>